<dbReference type="PROSITE" id="PS51651">
    <property type="entry name" value="DOCKER"/>
    <property type="match status" value="1"/>
</dbReference>
<feature type="domain" description="C2 DOCK-type" evidence="10">
    <location>
        <begin position="414"/>
        <end position="591"/>
    </location>
</feature>
<reference evidence="13" key="1">
    <citation type="submission" date="2013-03" db="EMBL/GenBank/DDBJ databases">
        <authorList>
            <person name="Jeffery W."/>
            <person name="Warren W."/>
            <person name="Wilson R.K."/>
        </authorList>
    </citation>
    <scope>NUCLEOTIDE SEQUENCE</scope>
    <source>
        <strain evidence="13">female</strain>
    </source>
</reference>
<dbReference type="GO" id="GO:0007520">
    <property type="term" value="P:myoblast fusion"/>
    <property type="evidence" value="ECO:0007669"/>
    <property type="project" value="TreeGrafter"/>
</dbReference>
<dbReference type="STRING" id="7994.ENSAMXP00000047645"/>
<dbReference type="InterPro" id="IPR042455">
    <property type="entry name" value="DOCK_N_sub1"/>
</dbReference>
<keyword evidence="3" id="KW-0728">SH3 domain</keyword>
<dbReference type="InterPro" id="IPR046773">
    <property type="entry name" value="DOCKER_Lobe_C"/>
</dbReference>
<dbReference type="InterPro" id="IPR001452">
    <property type="entry name" value="SH3_domain"/>
</dbReference>
<dbReference type="InterPro" id="IPR047026">
    <property type="entry name" value="DOCK1_C2"/>
</dbReference>
<feature type="domain" description="DOCKER" evidence="11">
    <location>
        <begin position="1187"/>
        <end position="1598"/>
    </location>
</feature>
<dbReference type="GO" id="GO:0005085">
    <property type="term" value="F:guanyl-nucleotide exchange factor activity"/>
    <property type="evidence" value="ECO:0007669"/>
    <property type="project" value="UniProtKB-KW"/>
</dbReference>
<reference evidence="12" key="3">
    <citation type="submission" date="2025-08" db="UniProtKB">
        <authorList>
            <consortium name="Ensembl"/>
        </authorList>
    </citation>
    <scope>IDENTIFICATION</scope>
</reference>
<dbReference type="SUPFAM" id="SSF48371">
    <property type="entry name" value="ARM repeat"/>
    <property type="match status" value="1"/>
</dbReference>
<reference evidence="12" key="4">
    <citation type="submission" date="2025-09" db="UniProtKB">
        <authorList>
            <consortium name="Ensembl"/>
        </authorList>
    </citation>
    <scope>IDENTIFICATION</scope>
</reference>
<evidence type="ECO:0000256" key="2">
    <source>
        <dbReference type="ARBA" id="ARBA00004496"/>
    </source>
</evidence>
<protein>
    <submittedName>
        <fullName evidence="12">Dedicator of cytokinesis 1</fullName>
    </submittedName>
</protein>
<dbReference type="PROSITE" id="PS51650">
    <property type="entry name" value="C2_DOCK"/>
    <property type="match status" value="1"/>
</dbReference>
<dbReference type="Gene3D" id="2.60.40.150">
    <property type="entry name" value="C2 domain"/>
    <property type="match status" value="1"/>
</dbReference>
<dbReference type="FunFam" id="2.60.40.150:FF:000044">
    <property type="entry name" value="dedicator of cytokinesis protein 1"/>
    <property type="match status" value="1"/>
</dbReference>
<feature type="compositionally biased region" description="Polar residues" evidence="9">
    <location>
        <begin position="1798"/>
        <end position="1816"/>
    </location>
</feature>
<evidence type="ECO:0000256" key="4">
    <source>
        <dbReference type="ARBA" id="ARBA00022490"/>
    </source>
</evidence>
<comment type="subcellular location">
    <subcellularLocation>
        <location evidence="2">Cytoplasm</location>
    </subcellularLocation>
    <subcellularLocation>
        <location evidence="1">Membrane</location>
    </subcellularLocation>
</comment>
<keyword evidence="5" id="KW-0597">Phosphoprotein</keyword>
<evidence type="ECO:0000256" key="3">
    <source>
        <dbReference type="ARBA" id="ARBA00022443"/>
    </source>
</evidence>
<organism evidence="12 13">
    <name type="scientific">Astyanax mexicanus</name>
    <name type="common">Blind cave fish</name>
    <name type="synonym">Astyanax fasciatus mexicanus</name>
    <dbReference type="NCBI Taxonomy" id="7994"/>
    <lineage>
        <taxon>Eukaryota</taxon>
        <taxon>Metazoa</taxon>
        <taxon>Chordata</taxon>
        <taxon>Craniata</taxon>
        <taxon>Vertebrata</taxon>
        <taxon>Euteleostomi</taxon>
        <taxon>Actinopterygii</taxon>
        <taxon>Neopterygii</taxon>
        <taxon>Teleostei</taxon>
        <taxon>Ostariophysi</taxon>
        <taxon>Characiformes</taxon>
        <taxon>Characoidei</taxon>
        <taxon>Acestrorhamphidae</taxon>
        <taxon>Acestrorhamphinae</taxon>
        <taxon>Astyanax</taxon>
    </lineage>
</organism>
<dbReference type="GO" id="GO:0031267">
    <property type="term" value="F:small GTPase binding"/>
    <property type="evidence" value="ECO:0007669"/>
    <property type="project" value="TreeGrafter"/>
</dbReference>
<feature type="region of interest" description="Disordered" evidence="9">
    <location>
        <begin position="1753"/>
        <end position="1816"/>
    </location>
</feature>
<dbReference type="CDD" id="cd08694">
    <property type="entry name" value="C2_Dock-A"/>
    <property type="match status" value="1"/>
</dbReference>
<evidence type="ECO:0000313" key="13">
    <source>
        <dbReference type="Proteomes" id="UP000018467"/>
    </source>
</evidence>
<feature type="compositionally biased region" description="Polar residues" evidence="9">
    <location>
        <begin position="1638"/>
        <end position="1657"/>
    </location>
</feature>
<evidence type="ECO:0000313" key="12">
    <source>
        <dbReference type="Ensembl" id="ENSAMXP00000047645.1"/>
    </source>
</evidence>
<keyword evidence="13" id="KW-1185">Reference proteome</keyword>
<dbReference type="Gene3D" id="1.20.1270.350">
    <property type="entry name" value="Dedicator of cytokinesis N-terminal subdomain"/>
    <property type="match status" value="1"/>
</dbReference>
<dbReference type="InterPro" id="IPR046769">
    <property type="entry name" value="DOCKER_Lobe_A"/>
</dbReference>
<feature type="region of interest" description="Disordered" evidence="9">
    <location>
        <begin position="1596"/>
        <end position="1666"/>
    </location>
</feature>
<dbReference type="InterPro" id="IPR046770">
    <property type="entry name" value="DOCKER_Lobe_B"/>
</dbReference>
<feature type="compositionally biased region" description="Low complexity" evidence="9">
    <location>
        <begin position="1617"/>
        <end position="1637"/>
    </location>
</feature>
<dbReference type="FunFam" id="1.25.40.410:FF:000004">
    <property type="entry name" value="Dedicator of cytokinesis protein 1"/>
    <property type="match status" value="1"/>
</dbReference>
<dbReference type="GeneTree" id="ENSGT00940000154974"/>
<sequence length="1816" mass="209790">MKLALIRTAPGKEEREFPWLYRITIYNYDARSEEELSLQIGDTVHILETYEGESYLIPGIFPACYIHLKEATVEGSGPKETVIPTELPLVHEVTTTLREWASIWRDLYVGDKREMFNTVRDMIYDLIEWRSQILSGTLPQDELSELKQKVTSKIDYGNKVLDLDLVVRDKDGNILDPDLTSTISLFRAHEAASRQIEERIQEEKSQKQNMDLSRQAKFASTPSFALFVTLKNVVCKIGEDAEVLMSLYDHNESKFISENYLVRWSSSGLAKDIDQPHNLRAVFTDLGSEDLKREKISFVCQIVRVGRMELRDNNTKKLTSGLRRPFGVAVMDVTDIITGKMDDEDKQHFIPFQPVAGESDFLQSVINKVIAAKEVNHKGQGLWIRKDFPHLVDRSTAVARKMGFPEIIMPGDVRNDIYVTLVQGDFDKGSKTTPKNVEVTMSVYDEDGKRLEGDEGISEYKSVIYYQVKQPRWFETIKVAIPIEDVNRSHLRFTFKHRSSQDYKDKSEKIFALSFVKLMRYDGTTLRDGEHDLIVYKAEAKKLEDSSLYLNLPATKLEMEEKGHFPTGKNMPTLGNCTISKDSFQISTLVCSTKLTQNVDLLGLLKWRSNTSLLQQNLRQLMKVEGGEVVKFLQDTLDALFNIMMENSDSDTFDTLVFDALVFIIGLIADRKFQHFNPVLETYIRKHFSATLAYTKLTKVLKNYVDHPEKLTDQLLKAMKALEYIFKFIVRSRVLFNQLYENKGEADFMESLRNLFTSFSTMMNSDAESTSMVKGAALKYVPTIVNDVKMVFDPKELSKLFTEFILKVPPGRLVKQKLYCMIDIVHSDLFSQHDCREILLPLMTDQLKFHLEHHEELEACCQLLSNILEVLYRSDVGHTQLHVQIIMEKLLRTVNRTVISMGRDSLLIGSFVASMTATLRQMDDYHYAHLISTFGKMRTDVVDFLMETFIMFKDLIGKNVYPGDWVIMNTMQNKVFLRAINQYAAVLNKKFLDQTNFELQLWNNYFHLAVAFLTQESLQLENFSSDKRAKIFHRYQDMRRQIGFEIRDMWYNLGPHKIKFIPEMVGPILEMTLVPEIELRKATIPIFFDMMQCEFHFTRSFQRFENEIITKLDHEVEGGRGDEQYKILFQKILSEHCRKHKYLAKSGETFVSLVVRLLERLLDYRTIMHDENKENRMSCTVNVLNFYKEIEREEMYIRYLYKLRDLHKECDNYTEAAYTLLLHAKLLKWSEEACAAHLTQRDGYQAVTQGQLKDQLYQEIINYFDKGKMWEEAIILGKELSEQYENEMFDFEQLSALLRKQAQFYENIVKVIRPKPDYFAVGYYGLGFPSFLRNKMFIYRGKEYERWEDFVARLLTQFPNAEKMKTTTAPSEDLRMSSGQYIQCFTVKPMLELPPKFQNKPVSEQIVSYYTINEVNKFQYSRPVRKGEKDPDNEFANMWIERTTYVTAYKLPGILRWFEALSTSTEEVSPLENAIETMQLTNEKINNMVQRHLSDPNLPINPLSMLLNGIVDPAVMGGFTNYEKAFFTEKYIQDHPEDQEKIDKLKDLIAWQIPYLAEGVRIHGEKVTEALRPFHERLEACFKQLKEKVEKQYGVKTLPPMADERRGSRPRSMRPLSVASVTSISSDTSPSRPGSDGYQTHTQTYTPKLSKQKCNSLKKSDESDKKNDRWTNISLLKTLFGSVKRFCLFTISPLRPQRPKSQVINLGGDKRLSVSPAPPAQPTASSAPPPITPRLKLSFSTLSSSNLELNGMGYGEKGETPPPLPIKSSMGDYGNLMENPELASPTTPPPPPPHQRVNHTQSSTLNNSSCTLKNTY</sequence>
<evidence type="ECO:0000259" key="10">
    <source>
        <dbReference type="PROSITE" id="PS51650"/>
    </source>
</evidence>
<dbReference type="Proteomes" id="UP000018467">
    <property type="component" value="Unassembled WGS sequence"/>
</dbReference>
<dbReference type="Pfam" id="PF20422">
    <property type="entry name" value="DHR-2_Lobe_B"/>
    <property type="match status" value="1"/>
</dbReference>
<dbReference type="InterPro" id="IPR056372">
    <property type="entry name" value="TPR_DOCK"/>
</dbReference>
<dbReference type="Pfam" id="PF23554">
    <property type="entry name" value="TPR_DOCK"/>
    <property type="match status" value="1"/>
</dbReference>
<dbReference type="FunFam" id="1.20.1270.350:FF:000001">
    <property type="entry name" value="dedicator of cytokinesis protein 4"/>
    <property type="match status" value="1"/>
</dbReference>
<dbReference type="InterPro" id="IPR027357">
    <property type="entry name" value="DOCKER_dom"/>
</dbReference>
<dbReference type="InterPro" id="IPR026791">
    <property type="entry name" value="DOCK"/>
</dbReference>
<dbReference type="InParanoid" id="A0A3B1K0N9"/>
<dbReference type="FunFam" id="1.20.58.740:FF:000004">
    <property type="entry name" value="Dedicator of cytokinesis protein 1"/>
    <property type="match status" value="1"/>
</dbReference>
<evidence type="ECO:0000256" key="1">
    <source>
        <dbReference type="ARBA" id="ARBA00004370"/>
    </source>
</evidence>
<reference evidence="13" key="2">
    <citation type="journal article" date="2014" name="Nat. Commun.">
        <title>The cavefish genome reveals candidate genes for eye loss.</title>
        <authorList>
            <person name="McGaugh S.E."/>
            <person name="Gross J.B."/>
            <person name="Aken B."/>
            <person name="Blin M."/>
            <person name="Borowsky R."/>
            <person name="Chalopin D."/>
            <person name="Hinaux H."/>
            <person name="Jeffery W.R."/>
            <person name="Keene A."/>
            <person name="Ma L."/>
            <person name="Minx P."/>
            <person name="Murphy D."/>
            <person name="O'Quin K.E."/>
            <person name="Retaux S."/>
            <person name="Rohner N."/>
            <person name="Searle S.M."/>
            <person name="Stahl B.A."/>
            <person name="Tabin C."/>
            <person name="Volff J.N."/>
            <person name="Yoshizawa M."/>
            <person name="Warren W.C."/>
        </authorList>
    </citation>
    <scope>NUCLEOTIDE SEQUENCE [LARGE SCALE GENOMIC DNA]</scope>
    <source>
        <strain evidence="13">female</strain>
    </source>
</reference>
<dbReference type="GO" id="GO:0005886">
    <property type="term" value="C:plasma membrane"/>
    <property type="evidence" value="ECO:0007669"/>
    <property type="project" value="TreeGrafter"/>
</dbReference>
<dbReference type="Pfam" id="PF14429">
    <property type="entry name" value="DOCK-C2"/>
    <property type="match status" value="1"/>
</dbReference>
<feature type="compositionally biased region" description="Pro residues" evidence="9">
    <location>
        <begin position="1716"/>
        <end position="1732"/>
    </location>
</feature>
<dbReference type="GO" id="GO:0016477">
    <property type="term" value="P:cell migration"/>
    <property type="evidence" value="ECO:0007669"/>
    <property type="project" value="TreeGrafter"/>
</dbReference>
<evidence type="ECO:0000256" key="5">
    <source>
        <dbReference type="ARBA" id="ARBA00022553"/>
    </source>
</evidence>
<dbReference type="InterPro" id="IPR032376">
    <property type="entry name" value="DOCK_N"/>
</dbReference>
<dbReference type="GO" id="GO:0005737">
    <property type="term" value="C:cytoplasm"/>
    <property type="evidence" value="ECO:0007669"/>
    <property type="project" value="UniProtKB-SubCell"/>
</dbReference>
<dbReference type="SUPFAM" id="SSF50044">
    <property type="entry name" value="SH3-domain"/>
    <property type="match status" value="1"/>
</dbReference>
<name>A0A3B1K0N9_ASTMX</name>
<dbReference type="Gene3D" id="1.20.58.740">
    <property type="match status" value="1"/>
</dbReference>
<evidence type="ECO:0000256" key="9">
    <source>
        <dbReference type="SAM" id="MobiDB-lite"/>
    </source>
</evidence>
<feature type="region of interest" description="Disordered" evidence="9">
    <location>
        <begin position="1708"/>
        <end position="1732"/>
    </location>
</feature>
<dbReference type="Gene3D" id="1.25.40.410">
    <property type="match status" value="1"/>
</dbReference>
<dbReference type="PANTHER" id="PTHR45653">
    <property type="entry name" value="DEDICATOR OF CYTOKINESIS"/>
    <property type="match status" value="1"/>
</dbReference>
<dbReference type="InterPro" id="IPR016024">
    <property type="entry name" value="ARM-type_fold"/>
</dbReference>
<dbReference type="Bgee" id="ENSAMXG00000041039">
    <property type="expression patterns" value="Expressed in pharyngeal gill and 14 other cell types or tissues"/>
</dbReference>
<dbReference type="Pfam" id="PF16172">
    <property type="entry name" value="DOCK_N"/>
    <property type="match status" value="1"/>
</dbReference>
<keyword evidence="4" id="KW-0963">Cytoplasm</keyword>
<accession>A0A3B1K0N9</accession>
<evidence type="ECO:0000256" key="6">
    <source>
        <dbReference type="ARBA" id="ARBA00022658"/>
    </source>
</evidence>
<dbReference type="InterPro" id="IPR036028">
    <property type="entry name" value="SH3-like_dom_sf"/>
</dbReference>
<proteinExistence type="inferred from homology"/>
<evidence type="ECO:0000256" key="7">
    <source>
        <dbReference type="ARBA" id="ARBA00023136"/>
    </source>
</evidence>
<dbReference type="SMART" id="SM00326">
    <property type="entry name" value="SH3"/>
    <property type="match status" value="1"/>
</dbReference>
<evidence type="ECO:0000256" key="8">
    <source>
        <dbReference type="PROSITE-ProRule" id="PRU00983"/>
    </source>
</evidence>
<dbReference type="Pfam" id="PF06920">
    <property type="entry name" value="DHR-2_Lobe_A"/>
    <property type="match status" value="1"/>
</dbReference>
<dbReference type="Pfam" id="PF20421">
    <property type="entry name" value="DHR-2_Lobe_C"/>
    <property type="match status" value="1"/>
</dbReference>
<keyword evidence="6" id="KW-0344">Guanine-nucleotide releasing factor</keyword>
<comment type="similarity">
    <text evidence="8">Belongs to the DOCK family.</text>
</comment>
<dbReference type="InterPro" id="IPR035892">
    <property type="entry name" value="C2_domain_sf"/>
</dbReference>
<dbReference type="GO" id="GO:0007264">
    <property type="term" value="P:small GTPase-mediated signal transduction"/>
    <property type="evidence" value="ECO:0007669"/>
    <property type="project" value="InterPro"/>
</dbReference>
<dbReference type="PANTHER" id="PTHR45653:SF1">
    <property type="entry name" value="DEDICATOR OF CYTOKINESIS PROTEIN 1"/>
    <property type="match status" value="1"/>
</dbReference>
<dbReference type="InterPro" id="IPR027007">
    <property type="entry name" value="C2_DOCK-type_domain"/>
</dbReference>
<dbReference type="InterPro" id="IPR043162">
    <property type="entry name" value="DOCK_C_lobe_C"/>
</dbReference>
<dbReference type="InterPro" id="IPR043161">
    <property type="entry name" value="DOCK_C_lobe_A"/>
</dbReference>
<keyword evidence="7" id="KW-0472">Membrane</keyword>
<dbReference type="Gene3D" id="2.30.30.40">
    <property type="entry name" value="SH3 Domains"/>
    <property type="match status" value="1"/>
</dbReference>
<dbReference type="Ensembl" id="ENSAMXT00000037871.1">
    <property type="protein sequence ID" value="ENSAMXP00000047645.1"/>
    <property type="gene ID" value="ENSAMXG00000041039.1"/>
</dbReference>
<evidence type="ECO:0000259" key="11">
    <source>
        <dbReference type="PROSITE" id="PS51651"/>
    </source>
</evidence>